<dbReference type="InterPro" id="IPR050879">
    <property type="entry name" value="Acyltransferase_3"/>
</dbReference>
<keyword evidence="1" id="KW-0808">Transferase</keyword>
<dbReference type="FunCoup" id="A0A402CVL3">
    <property type="interactions" value="69"/>
</dbReference>
<dbReference type="GO" id="GO:0016020">
    <property type="term" value="C:membrane"/>
    <property type="evidence" value="ECO:0007669"/>
    <property type="project" value="TreeGrafter"/>
</dbReference>
<dbReference type="Proteomes" id="UP000287394">
    <property type="component" value="Chromosome"/>
</dbReference>
<proteinExistence type="predicted"/>
<protein>
    <submittedName>
        <fullName evidence="1">Acyltransferase</fullName>
    </submittedName>
</protein>
<dbReference type="EMBL" id="AP025739">
    <property type="protein sequence ID" value="BDI30444.1"/>
    <property type="molecule type" value="Genomic_DNA"/>
</dbReference>
<dbReference type="Pfam" id="PF01757">
    <property type="entry name" value="Acyl_transf_3"/>
    <property type="match status" value="1"/>
</dbReference>
<keyword evidence="2" id="KW-1185">Reference proteome</keyword>
<keyword evidence="1" id="KW-0012">Acyltransferase</keyword>
<organism evidence="1 2">
    <name type="scientific">Capsulimonas corticalis</name>
    <dbReference type="NCBI Taxonomy" id="2219043"/>
    <lineage>
        <taxon>Bacteria</taxon>
        <taxon>Bacillati</taxon>
        <taxon>Armatimonadota</taxon>
        <taxon>Armatimonadia</taxon>
        <taxon>Capsulimonadales</taxon>
        <taxon>Capsulimonadaceae</taxon>
        <taxon>Capsulimonas</taxon>
    </lineage>
</organism>
<dbReference type="PANTHER" id="PTHR23028:SF53">
    <property type="entry name" value="ACYL_TRANSF_3 DOMAIN-CONTAINING PROTEIN"/>
    <property type="match status" value="1"/>
</dbReference>
<name>A0A402CVL3_9BACT</name>
<sequence>MVITDSPDDAGAISSSTAPSAVKPEAPHRMMQLDFLRGIAILLVICFHGVVPARSAGVLAPITMHLNRMGWSGVDLFFVLSGFLVGGLLFKECLSTGRLDVRRFFVRRIFKIWPSYYLFLIYLAVRMHFTSDEERAGTSRSLIPNLLHYQNYIVPFRGHTWSLAVEEHFYLILPLLLVFLTSRAKDAEKSLRVFPWIVGAVAVICLGLRYLTSFHTPWAQVTHYFPTHLRIDSLFFGAALAYVYHARPEILARVMRYRTLLFFVGLALVFPAALFPIRTKIMSVGGFTALFLGYGCILLAVIHTAIGEGPAGRFLGSRLARGVAFIGVYSYPIYLWHIDAMTLPLKSLARHGFLGGLPGSLRWLVFMTVYIAGATLVGVIMGRLVEKPALKLRDRLFPSRIDPLVSAGDSRGPHLAPHEVPAA</sequence>
<dbReference type="GO" id="GO:0009103">
    <property type="term" value="P:lipopolysaccharide biosynthetic process"/>
    <property type="evidence" value="ECO:0007669"/>
    <property type="project" value="TreeGrafter"/>
</dbReference>
<reference evidence="1 2" key="1">
    <citation type="journal article" date="2019" name="Int. J. Syst. Evol. Microbiol.">
        <title>Capsulimonas corticalis gen. nov., sp. nov., an aerobic capsulated bacterium, of a novel bacterial order, Capsulimonadales ord. nov., of the class Armatimonadia of the phylum Armatimonadetes.</title>
        <authorList>
            <person name="Li J."/>
            <person name="Kudo C."/>
            <person name="Tonouchi A."/>
        </authorList>
    </citation>
    <scope>NUCLEOTIDE SEQUENCE [LARGE SCALE GENOMIC DNA]</scope>
    <source>
        <strain evidence="1 2">AX-7</strain>
    </source>
</reference>
<evidence type="ECO:0000313" key="2">
    <source>
        <dbReference type="Proteomes" id="UP000287394"/>
    </source>
</evidence>
<dbReference type="RefSeq" id="WP_165864190.1">
    <property type="nucleotide sequence ID" value="NZ_AP025739.1"/>
</dbReference>
<dbReference type="AlphaFoldDB" id="A0A402CVL3"/>
<dbReference type="GO" id="GO:0016747">
    <property type="term" value="F:acyltransferase activity, transferring groups other than amino-acyl groups"/>
    <property type="evidence" value="ECO:0007669"/>
    <property type="project" value="InterPro"/>
</dbReference>
<dbReference type="InterPro" id="IPR002656">
    <property type="entry name" value="Acyl_transf_3_dom"/>
</dbReference>
<evidence type="ECO:0000313" key="1">
    <source>
        <dbReference type="EMBL" id="BDI30444.1"/>
    </source>
</evidence>
<dbReference type="PANTHER" id="PTHR23028">
    <property type="entry name" value="ACETYLTRANSFERASE"/>
    <property type="match status" value="1"/>
</dbReference>
<accession>A0A402CVL3</accession>
<gene>
    <name evidence="1" type="ORF">CCAX7_24950</name>
</gene>
<dbReference type="KEGG" id="ccot:CCAX7_24950"/>